<evidence type="ECO:0000256" key="8">
    <source>
        <dbReference type="ARBA" id="ARBA00048968"/>
    </source>
</evidence>
<keyword evidence="12" id="KW-1185">Reference proteome</keyword>
<dbReference type="PANTHER" id="PTHR30616">
    <property type="entry name" value="UNCHARACTERIZED PROTEIN YFIH"/>
    <property type="match status" value="1"/>
</dbReference>
<name>E6X342_NITSE</name>
<evidence type="ECO:0000256" key="5">
    <source>
        <dbReference type="ARBA" id="ARBA00022801"/>
    </source>
</evidence>
<dbReference type="InterPro" id="IPR038371">
    <property type="entry name" value="Cu_polyphenol_OxRdtase_sf"/>
</dbReference>
<dbReference type="EMBL" id="CP002452">
    <property type="protein sequence ID" value="ADV46186.1"/>
    <property type="molecule type" value="Genomic_DNA"/>
</dbReference>
<reference evidence="12" key="2">
    <citation type="submission" date="2011-01" db="EMBL/GenBank/DDBJ databases">
        <title>The complete genome of Nitratifractor salsuginis DSM 16511.</title>
        <authorList>
            <consortium name="US DOE Joint Genome Institute (JGI-PGF)"/>
            <person name="Lucas S."/>
            <person name="Copeland A."/>
            <person name="Lapidus A."/>
            <person name="Bruce D."/>
            <person name="Goodwin L."/>
            <person name="Pitluck S."/>
            <person name="Kyrpides N."/>
            <person name="Mavromatis K."/>
            <person name="Ivanova N."/>
            <person name="Mikhailova N."/>
            <person name="Zeytun A."/>
            <person name="Detter J.C."/>
            <person name="Tapia R."/>
            <person name="Han C."/>
            <person name="Land M."/>
            <person name="Hauser L."/>
            <person name="Markowitz V."/>
            <person name="Cheng J.-F."/>
            <person name="Hugenholtz P."/>
            <person name="Woyke T."/>
            <person name="Wu D."/>
            <person name="Tindall B."/>
            <person name="Schuetze A."/>
            <person name="Brambilla E."/>
            <person name="Klenk H.-P."/>
            <person name="Eisen J.A."/>
        </authorList>
    </citation>
    <scope>NUCLEOTIDE SEQUENCE [LARGE SCALE GENOMIC DNA]</scope>
    <source>
        <strain evidence="12">DSM 16511 / JCM 12458 / E9I37-1</strain>
    </source>
</reference>
<evidence type="ECO:0000256" key="2">
    <source>
        <dbReference type="ARBA" id="ARBA00007353"/>
    </source>
</evidence>
<evidence type="ECO:0000256" key="4">
    <source>
        <dbReference type="ARBA" id="ARBA00022723"/>
    </source>
</evidence>
<dbReference type="RefSeq" id="WP_013553880.1">
    <property type="nucleotide sequence ID" value="NC_014935.1"/>
</dbReference>
<dbReference type="Pfam" id="PF02578">
    <property type="entry name" value="Cu-oxidase_4"/>
    <property type="match status" value="1"/>
</dbReference>
<dbReference type="KEGG" id="nsa:Nitsa_0926"/>
<dbReference type="PANTHER" id="PTHR30616:SF2">
    <property type="entry name" value="PURINE NUCLEOSIDE PHOSPHORYLASE LACC1"/>
    <property type="match status" value="1"/>
</dbReference>
<dbReference type="SUPFAM" id="SSF64438">
    <property type="entry name" value="CNF1/YfiH-like putative cysteine hydrolases"/>
    <property type="match status" value="1"/>
</dbReference>
<proteinExistence type="inferred from homology"/>
<evidence type="ECO:0000256" key="3">
    <source>
        <dbReference type="ARBA" id="ARBA00022679"/>
    </source>
</evidence>
<protein>
    <recommendedName>
        <fullName evidence="10">Purine nucleoside phosphorylase</fullName>
    </recommendedName>
</protein>
<dbReference type="InterPro" id="IPR003730">
    <property type="entry name" value="Cu_polyphenol_OxRdtase"/>
</dbReference>
<comment type="similarity">
    <text evidence="2 10">Belongs to the purine nucleoside phosphorylase YfiH/LACC1 family.</text>
</comment>
<comment type="catalytic activity">
    <reaction evidence="1">
        <text>inosine + phosphate = alpha-D-ribose 1-phosphate + hypoxanthine</text>
        <dbReference type="Rhea" id="RHEA:27646"/>
        <dbReference type="ChEBI" id="CHEBI:17368"/>
        <dbReference type="ChEBI" id="CHEBI:17596"/>
        <dbReference type="ChEBI" id="CHEBI:43474"/>
        <dbReference type="ChEBI" id="CHEBI:57720"/>
        <dbReference type="EC" id="2.4.2.1"/>
    </reaction>
    <physiologicalReaction direction="left-to-right" evidence="1">
        <dbReference type="Rhea" id="RHEA:27647"/>
    </physiologicalReaction>
</comment>
<dbReference type="STRING" id="749222.Nitsa_0926"/>
<keyword evidence="3" id="KW-0808">Transferase</keyword>
<keyword evidence="5" id="KW-0378">Hydrolase</keyword>
<evidence type="ECO:0000256" key="7">
    <source>
        <dbReference type="ARBA" id="ARBA00047989"/>
    </source>
</evidence>
<evidence type="ECO:0000256" key="9">
    <source>
        <dbReference type="ARBA" id="ARBA00049893"/>
    </source>
</evidence>
<dbReference type="GO" id="GO:0005507">
    <property type="term" value="F:copper ion binding"/>
    <property type="evidence" value="ECO:0007669"/>
    <property type="project" value="TreeGrafter"/>
</dbReference>
<dbReference type="Gene3D" id="3.60.140.10">
    <property type="entry name" value="CNF1/YfiH-like putative cysteine hydrolases"/>
    <property type="match status" value="1"/>
</dbReference>
<accession>E6X342</accession>
<comment type="catalytic activity">
    <reaction evidence="9">
        <text>S-methyl-5'-thioadenosine + phosphate = 5-(methylsulfanyl)-alpha-D-ribose 1-phosphate + adenine</text>
        <dbReference type="Rhea" id="RHEA:11852"/>
        <dbReference type="ChEBI" id="CHEBI:16708"/>
        <dbReference type="ChEBI" id="CHEBI:17509"/>
        <dbReference type="ChEBI" id="CHEBI:43474"/>
        <dbReference type="ChEBI" id="CHEBI:58533"/>
        <dbReference type="EC" id="2.4.2.28"/>
    </reaction>
    <physiologicalReaction direction="left-to-right" evidence="9">
        <dbReference type="Rhea" id="RHEA:11853"/>
    </physiologicalReaction>
</comment>
<reference evidence="11 12" key="1">
    <citation type="journal article" date="2011" name="Stand. Genomic Sci.">
        <title>Complete genome sequence of Nitratifractor salsuginis type strain (E9I37-1).</title>
        <authorList>
            <person name="Anderson I."/>
            <person name="Sikorski J."/>
            <person name="Zeytun A."/>
            <person name="Nolan M."/>
            <person name="Lapidus A."/>
            <person name="Lucas S."/>
            <person name="Hammon N."/>
            <person name="Deshpande S."/>
            <person name="Cheng J.F."/>
            <person name="Tapia R."/>
            <person name="Han C."/>
            <person name="Goodwin L."/>
            <person name="Pitluck S."/>
            <person name="Liolios K."/>
            <person name="Pagani I."/>
            <person name="Ivanova N."/>
            <person name="Huntemann M."/>
            <person name="Mavromatis K."/>
            <person name="Ovchinikova G."/>
            <person name="Pati A."/>
            <person name="Chen A."/>
            <person name="Palaniappan K."/>
            <person name="Land M."/>
            <person name="Hauser L."/>
            <person name="Brambilla E.M."/>
            <person name="Ngatchou-Djao O.D."/>
            <person name="Rohde M."/>
            <person name="Tindall B.J."/>
            <person name="Goker M."/>
            <person name="Detter J.C."/>
            <person name="Woyke T."/>
            <person name="Bristow J."/>
            <person name="Eisen J.A."/>
            <person name="Markowitz V."/>
            <person name="Hugenholtz P."/>
            <person name="Klenk H.P."/>
            <person name="Kyrpides N.C."/>
        </authorList>
    </citation>
    <scope>NUCLEOTIDE SEQUENCE [LARGE SCALE GENOMIC DNA]</scope>
    <source>
        <strain evidence="12">DSM 16511 / JCM 12458 / E9I37-1</strain>
    </source>
</reference>
<dbReference type="NCBIfam" id="TIGR00726">
    <property type="entry name" value="peptidoglycan editing factor PgeF"/>
    <property type="match status" value="1"/>
</dbReference>
<gene>
    <name evidence="11" type="ordered locus">Nitsa_0926</name>
</gene>
<dbReference type="HOGENOM" id="CLU_065784_0_0_7"/>
<evidence type="ECO:0000313" key="11">
    <source>
        <dbReference type="EMBL" id="ADV46186.1"/>
    </source>
</evidence>
<sequence>MLELTYSQILKSQKGLRHCITQKKSGEKLSFSLALHTGESSEAVLENRRELQRFFGKEARFVSALQVHSDRIYAVESVENRGWESLDETLRADALITDLPQVVLTILTADCVPILLYEPERRVIGAVHAGWQGSRLAIVIKCVGAMKRRYGADPGKMLAYIGPSIGGCCYEVGEEVAGHFQMIEGAVQPGPRGKPMLDLKRVNAAQLYEAGLEEANIELSDVCTACEREFFFSYRAEGGCGGRFMSAIMLESL</sequence>
<keyword evidence="6" id="KW-0862">Zinc</keyword>
<evidence type="ECO:0000256" key="6">
    <source>
        <dbReference type="ARBA" id="ARBA00022833"/>
    </source>
</evidence>
<dbReference type="Proteomes" id="UP000008633">
    <property type="component" value="Chromosome"/>
</dbReference>
<keyword evidence="4" id="KW-0479">Metal-binding</keyword>
<organism evidence="11 12">
    <name type="scientific">Nitratifractor salsuginis (strain DSM 16511 / JCM 12458 / E9I37-1)</name>
    <dbReference type="NCBI Taxonomy" id="749222"/>
    <lineage>
        <taxon>Bacteria</taxon>
        <taxon>Pseudomonadati</taxon>
        <taxon>Campylobacterota</taxon>
        <taxon>Epsilonproteobacteria</taxon>
        <taxon>Campylobacterales</taxon>
        <taxon>Sulfurovaceae</taxon>
        <taxon>Nitratifractor</taxon>
    </lineage>
</organism>
<evidence type="ECO:0000256" key="1">
    <source>
        <dbReference type="ARBA" id="ARBA00000553"/>
    </source>
</evidence>
<comment type="catalytic activity">
    <reaction evidence="7">
        <text>adenosine + H2O + H(+) = inosine + NH4(+)</text>
        <dbReference type="Rhea" id="RHEA:24408"/>
        <dbReference type="ChEBI" id="CHEBI:15377"/>
        <dbReference type="ChEBI" id="CHEBI:15378"/>
        <dbReference type="ChEBI" id="CHEBI:16335"/>
        <dbReference type="ChEBI" id="CHEBI:17596"/>
        <dbReference type="ChEBI" id="CHEBI:28938"/>
        <dbReference type="EC" id="3.5.4.4"/>
    </reaction>
    <physiologicalReaction direction="left-to-right" evidence="7">
        <dbReference type="Rhea" id="RHEA:24409"/>
    </physiologicalReaction>
</comment>
<dbReference type="GO" id="GO:0016787">
    <property type="term" value="F:hydrolase activity"/>
    <property type="evidence" value="ECO:0007669"/>
    <property type="project" value="UniProtKB-KW"/>
</dbReference>
<dbReference type="InterPro" id="IPR011324">
    <property type="entry name" value="Cytotoxic_necrot_fac-like_cat"/>
</dbReference>
<dbReference type="AlphaFoldDB" id="E6X342"/>
<dbReference type="CDD" id="cd16833">
    <property type="entry name" value="YfiH"/>
    <property type="match status" value="1"/>
</dbReference>
<evidence type="ECO:0000313" key="12">
    <source>
        <dbReference type="Proteomes" id="UP000008633"/>
    </source>
</evidence>
<evidence type="ECO:0000256" key="10">
    <source>
        <dbReference type="RuleBase" id="RU361274"/>
    </source>
</evidence>
<dbReference type="GO" id="GO:0017061">
    <property type="term" value="F:S-methyl-5-thioadenosine phosphorylase activity"/>
    <property type="evidence" value="ECO:0007669"/>
    <property type="project" value="UniProtKB-EC"/>
</dbReference>
<dbReference type="eggNOG" id="COG1496">
    <property type="taxonomic scope" value="Bacteria"/>
</dbReference>
<comment type="catalytic activity">
    <reaction evidence="8">
        <text>adenosine + phosphate = alpha-D-ribose 1-phosphate + adenine</text>
        <dbReference type="Rhea" id="RHEA:27642"/>
        <dbReference type="ChEBI" id="CHEBI:16335"/>
        <dbReference type="ChEBI" id="CHEBI:16708"/>
        <dbReference type="ChEBI" id="CHEBI:43474"/>
        <dbReference type="ChEBI" id="CHEBI:57720"/>
        <dbReference type="EC" id="2.4.2.1"/>
    </reaction>
    <physiologicalReaction direction="left-to-right" evidence="8">
        <dbReference type="Rhea" id="RHEA:27643"/>
    </physiologicalReaction>
</comment>